<keyword evidence="3" id="KW-1185">Reference proteome</keyword>
<dbReference type="AlphaFoldDB" id="A0ABD5WFR0"/>
<keyword evidence="1" id="KW-1133">Transmembrane helix</keyword>
<dbReference type="Pfam" id="PF25259">
    <property type="entry name" value="DUF7860"/>
    <property type="match status" value="1"/>
</dbReference>
<protein>
    <submittedName>
        <fullName evidence="2">Uncharacterized protein</fullName>
    </submittedName>
</protein>
<organism evidence="2 3">
    <name type="scientific">Halobaculum lipolyticum</name>
    <dbReference type="NCBI Taxonomy" id="3032001"/>
    <lineage>
        <taxon>Archaea</taxon>
        <taxon>Methanobacteriati</taxon>
        <taxon>Methanobacteriota</taxon>
        <taxon>Stenosarchaea group</taxon>
        <taxon>Halobacteria</taxon>
        <taxon>Halobacteriales</taxon>
        <taxon>Haloferacaceae</taxon>
        <taxon>Halobaculum</taxon>
    </lineage>
</organism>
<reference evidence="2 3" key="1">
    <citation type="journal article" date="2019" name="Int. J. Syst. Evol. Microbiol.">
        <title>The Global Catalogue of Microorganisms (GCM) 10K type strain sequencing project: providing services to taxonomists for standard genome sequencing and annotation.</title>
        <authorList>
            <consortium name="The Broad Institute Genomics Platform"/>
            <consortium name="The Broad Institute Genome Sequencing Center for Infectious Disease"/>
            <person name="Wu L."/>
            <person name="Ma J."/>
        </authorList>
    </citation>
    <scope>NUCLEOTIDE SEQUENCE [LARGE SCALE GENOMIC DNA]</scope>
    <source>
        <strain evidence="2 3">DT31</strain>
    </source>
</reference>
<feature type="transmembrane region" description="Helical" evidence="1">
    <location>
        <begin position="16"/>
        <end position="35"/>
    </location>
</feature>
<dbReference type="GeneID" id="81125407"/>
<proteinExistence type="predicted"/>
<dbReference type="Proteomes" id="UP001596461">
    <property type="component" value="Unassembled WGS sequence"/>
</dbReference>
<evidence type="ECO:0000313" key="3">
    <source>
        <dbReference type="Proteomes" id="UP001596461"/>
    </source>
</evidence>
<keyword evidence="1" id="KW-0472">Membrane</keyword>
<evidence type="ECO:0000256" key="1">
    <source>
        <dbReference type="SAM" id="Phobius"/>
    </source>
</evidence>
<sequence length="76" mass="8060">MAGRYGNLDYPRLTKLSVLGFLSLFVVAVGVNAAVSLTGGSLPGWEETLLLDVEMLSVLGIFLSVFVFGIALPLTE</sequence>
<dbReference type="InterPro" id="IPR057182">
    <property type="entry name" value="DUF7860"/>
</dbReference>
<evidence type="ECO:0000313" key="2">
    <source>
        <dbReference type="EMBL" id="MFC7069654.1"/>
    </source>
</evidence>
<accession>A0ABD5WFR0</accession>
<comment type="caution">
    <text evidence="2">The sequence shown here is derived from an EMBL/GenBank/DDBJ whole genome shotgun (WGS) entry which is preliminary data.</text>
</comment>
<name>A0ABD5WFR0_9EURY</name>
<gene>
    <name evidence="2" type="ORF">ACFQL9_08375</name>
</gene>
<dbReference type="RefSeq" id="WP_284030570.1">
    <property type="nucleotide sequence ID" value="NZ_CP126154.1"/>
</dbReference>
<feature type="transmembrane region" description="Helical" evidence="1">
    <location>
        <begin position="55"/>
        <end position="74"/>
    </location>
</feature>
<dbReference type="EMBL" id="JBHTAH010000005">
    <property type="protein sequence ID" value="MFC7069654.1"/>
    <property type="molecule type" value="Genomic_DNA"/>
</dbReference>
<keyword evidence="1" id="KW-0812">Transmembrane</keyword>